<protein>
    <submittedName>
        <fullName evidence="2">Uncharacterized protein</fullName>
    </submittedName>
</protein>
<accession>A0A4Y2B3N7</accession>
<feature type="region of interest" description="Disordered" evidence="1">
    <location>
        <begin position="1"/>
        <end position="123"/>
    </location>
</feature>
<organism evidence="2 3">
    <name type="scientific">Araneus ventricosus</name>
    <name type="common">Orbweaver spider</name>
    <name type="synonym">Epeira ventricosa</name>
    <dbReference type="NCBI Taxonomy" id="182803"/>
    <lineage>
        <taxon>Eukaryota</taxon>
        <taxon>Metazoa</taxon>
        <taxon>Ecdysozoa</taxon>
        <taxon>Arthropoda</taxon>
        <taxon>Chelicerata</taxon>
        <taxon>Arachnida</taxon>
        <taxon>Araneae</taxon>
        <taxon>Araneomorphae</taxon>
        <taxon>Entelegynae</taxon>
        <taxon>Araneoidea</taxon>
        <taxon>Araneidae</taxon>
        <taxon>Araneus</taxon>
    </lineage>
</organism>
<evidence type="ECO:0000313" key="3">
    <source>
        <dbReference type="Proteomes" id="UP000499080"/>
    </source>
</evidence>
<gene>
    <name evidence="2" type="ORF">AVEN_164585_1</name>
</gene>
<comment type="caution">
    <text evidence="2">The sequence shown here is derived from an EMBL/GenBank/DDBJ whole genome shotgun (WGS) entry which is preliminary data.</text>
</comment>
<evidence type="ECO:0000256" key="1">
    <source>
        <dbReference type="SAM" id="MobiDB-lite"/>
    </source>
</evidence>
<dbReference type="EMBL" id="BGPR01000048">
    <property type="protein sequence ID" value="GBL86427.1"/>
    <property type="molecule type" value="Genomic_DNA"/>
</dbReference>
<keyword evidence="3" id="KW-1185">Reference proteome</keyword>
<name>A0A4Y2B3N7_ARAVE</name>
<dbReference type="Proteomes" id="UP000499080">
    <property type="component" value="Unassembled WGS sequence"/>
</dbReference>
<feature type="compositionally biased region" description="Basic and acidic residues" evidence="1">
    <location>
        <begin position="17"/>
        <end position="30"/>
    </location>
</feature>
<feature type="compositionally biased region" description="Basic residues" evidence="1">
    <location>
        <begin position="79"/>
        <end position="89"/>
    </location>
</feature>
<evidence type="ECO:0000313" key="2">
    <source>
        <dbReference type="EMBL" id="GBL86427.1"/>
    </source>
</evidence>
<feature type="compositionally biased region" description="Basic and acidic residues" evidence="1">
    <location>
        <begin position="56"/>
        <end position="68"/>
    </location>
</feature>
<proteinExistence type="predicted"/>
<dbReference type="AlphaFoldDB" id="A0A4Y2B3N7"/>
<sequence length="123" mass="14275">MSCHEATHLARRSHRKPQTDKRTETEDRQLPKPKPHGKQMSCHEVAYLTRMSHMKPQTDKRTETEDHQSALSHQGPRTVKQKKKSKTVKLKIYSDPPKDPPLPKKIKSNRLPQKGNLDKQAKK</sequence>
<reference evidence="2 3" key="1">
    <citation type="journal article" date="2019" name="Sci. Rep.">
        <title>Orb-weaving spider Araneus ventricosus genome elucidates the spidroin gene catalogue.</title>
        <authorList>
            <person name="Kono N."/>
            <person name="Nakamura H."/>
            <person name="Ohtoshi R."/>
            <person name="Moran D.A.P."/>
            <person name="Shinohara A."/>
            <person name="Yoshida Y."/>
            <person name="Fujiwara M."/>
            <person name="Mori M."/>
            <person name="Tomita M."/>
            <person name="Arakawa K."/>
        </authorList>
    </citation>
    <scope>NUCLEOTIDE SEQUENCE [LARGE SCALE GENOMIC DNA]</scope>
</reference>